<dbReference type="Proteomes" id="UP000054821">
    <property type="component" value="Unassembled WGS sequence"/>
</dbReference>
<evidence type="ECO:0000313" key="9">
    <source>
        <dbReference type="EMBL" id="PON26470.1"/>
    </source>
</evidence>
<keyword evidence="10" id="KW-1185">Reference proteome</keyword>
<dbReference type="InterPro" id="IPR036259">
    <property type="entry name" value="MFS_trans_sf"/>
</dbReference>
<dbReference type="Gene3D" id="1.20.1250.20">
    <property type="entry name" value="MFS general substrate transporter like domains"/>
    <property type="match status" value="1"/>
</dbReference>
<feature type="transmembrane region" description="Helical" evidence="7">
    <location>
        <begin position="59"/>
        <end position="81"/>
    </location>
</feature>
<organism evidence="9 10">
    <name type="scientific">Trichoderma gamsii</name>
    <dbReference type="NCBI Taxonomy" id="398673"/>
    <lineage>
        <taxon>Eukaryota</taxon>
        <taxon>Fungi</taxon>
        <taxon>Dikarya</taxon>
        <taxon>Ascomycota</taxon>
        <taxon>Pezizomycotina</taxon>
        <taxon>Sordariomycetes</taxon>
        <taxon>Hypocreomycetidae</taxon>
        <taxon>Hypocreales</taxon>
        <taxon>Hypocreaceae</taxon>
        <taxon>Trichoderma</taxon>
    </lineage>
</organism>
<dbReference type="GO" id="GO:0022857">
    <property type="term" value="F:transmembrane transporter activity"/>
    <property type="evidence" value="ECO:0007669"/>
    <property type="project" value="InterPro"/>
</dbReference>
<keyword evidence="4 7" id="KW-1133">Transmembrane helix</keyword>
<evidence type="ECO:0000256" key="5">
    <source>
        <dbReference type="ARBA" id="ARBA00023136"/>
    </source>
</evidence>
<keyword evidence="5 7" id="KW-0472">Membrane</keyword>
<dbReference type="AlphaFoldDB" id="A0A2P4ZQ89"/>
<dbReference type="EMBL" id="JPDN02000013">
    <property type="protein sequence ID" value="PON26470.1"/>
    <property type="molecule type" value="Genomic_DNA"/>
</dbReference>
<feature type="transmembrane region" description="Helical" evidence="7">
    <location>
        <begin position="267"/>
        <end position="285"/>
    </location>
</feature>
<dbReference type="InterPro" id="IPR020846">
    <property type="entry name" value="MFS_dom"/>
</dbReference>
<feature type="transmembrane region" description="Helical" evidence="7">
    <location>
        <begin position="333"/>
        <end position="355"/>
    </location>
</feature>
<feature type="region of interest" description="Disordered" evidence="6">
    <location>
        <begin position="1"/>
        <end position="50"/>
    </location>
</feature>
<protein>
    <submittedName>
        <fullName evidence="9">SGE1</fullName>
    </submittedName>
</protein>
<evidence type="ECO:0000256" key="1">
    <source>
        <dbReference type="ARBA" id="ARBA00004141"/>
    </source>
</evidence>
<keyword evidence="3 7" id="KW-0812">Transmembrane</keyword>
<dbReference type="RefSeq" id="XP_018659057.2">
    <property type="nucleotide sequence ID" value="XM_018807719.2"/>
</dbReference>
<keyword evidence="2" id="KW-0813">Transport</keyword>
<sequence>MSDTREPEGPYPLGSLPSSSSPDTSDLESPATSQDRIKEQNQVLASEQDGENAQAESQYITGFALWVNMISLMLSIFLIALDMTSQTIVATSVPAITNDFHGIKDQAWYASAFFLTAGGCQSTWGKIYQNFPLKFSFLIAIFIFEVGSLICAVAPSSSVFIVGRVIAGIGSSGVGSGSYTIVAFIVEPKKRANYTAILGAIFGIGSILGPSIGGAFAADITWRWCFYVNLPIGVPPVLGVIFFLRLPSIARPRQAPLKEKLLQMDPIGFVLLLGGIVSYLIAVQYGGVSHAWNSGTVIGLLVTCVVAFILFGFVEMWQGERATVIPRLFKKRFVGLSMIYIAFQGGALYAMVYYLPLYFQAIRDDSAVLAGAHTLAFIIPGMLFILISGIITTNTGMVTVVMFVGSAIATLGCGLSYLFDINTNTGTWIGIQIVCGIGLGLGFQIPLSTAQASVEAADLPAATAMLLEFQTLGGAIWVSAAQAAFVNRLLVGLPKLAPNVIPMEVIATGAGDLRKVFSPADLPGILAAYSIGIRDAYLLICAIVGVSMLVAAAMPWKRIDPDAIKAAAGGA</sequence>
<name>A0A2P4ZQ89_9HYPO</name>
<accession>A0A2P4ZQ89</accession>
<evidence type="ECO:0000256" key="2">
    <source>
        <dbReference type="ARBA" id="ARBA00022448"/>
    </source>
</evidence>
<feature type="transmembrane region" description="Helical" evidence="7">
    <location>
        <begin position="224"/>
        <end position="246"/>
    </location>
</feature>
<dbReference type="PROSITE" id="PS50850">
    <property type="entry name" value="MFS"/>
    <property type="match status" value="1"/>
</dbReference>
<dbReference type="CDD" id="cd17502">
    <property type="entry name" value="MFS_Azr1_MDR_like"/>
    <property type="match status" value="1"/>
</dbReference>
<feature type="transmembrane region" description="Helical" evidence="7">
    <location>
        <begin position="367"/>
        <end position="391"/>
    </location>
</feature>
<gene>
    <name evidence="9" type="ORF">TGAM01_v204480</name>
</gene>
<dbReference type="PANTHER" id="PTHR23501:SF177">
    <property type="entry name" value="MAJOR FACILITATOR SUPERFAMILY (MFS) PROFILE DOMAIN-CONTAINING PROTEIN-RELATED"/>
    <property type="match status" value="1"/>
</dbReference>
<comment type="subcellular location">
    <subcellularLocation>
        <location evidence="1">Membrane</location>
        <topology evidence="1">Multi-pass membrane protein</topology>
    </subcellularLocation>
</comment>
<evidence type="ECO:0000256" key="6">
    <source>
        <dbReference type="SAM" id="MobiDB-lite"/>
    </source>
</evidence>
<feature type="compositionally biased region" description="Low complexity" evidence="6">
    <location>
        <begin position="11"/>
        <end position="30"/>
    </location>
</feature>
<feature type="transmembrane region" description="Helical" evidence="7">
    <location>
        <begin position="425"/>
        <end position="443"/>
    </location>
</feature>
<evidence type="ECO:0000313" key="10">
    <source>
        <dbReference type="Proteomes" id="UP000054821"/>
    </source>
</evidence>
<feature type="transmembrane region" description="Helical" evidence="7">
    <location>
        <begin position="161"/>
        <end position="185"/>
    </location>
</feature>
<feature type="transmembrane region" description="Helical" evidence="7">
    <location>
        <begin position="398"/>
        <end position="419"/>
    </location>
</feature>
<feature type="transmembrane region" description="Helical" evidence="7">
    <location>
        <begin position="536"/>
        <end position="556"/>
    </location>
</feature>
<reference evidence="9 10" key="1">
    <citation type="journal article" date="2016" name="Genome Announc.">
        <title>Draft Whole-Genome Sequence of Trichoderma gamsii T6085, a Promising Biocontrol Agent of Fusarium Head Blight on Wheat.</title>
        <authorList>
            <person name="Baroncelli R."/>
            <person name="Zapparata A."/>
            <person name="Piaggeschi G."/>
            <person name="Sarrocco S."/>
            <person name="Vannacci G."/>
        </authorList>
    </citation>
    <scope>NUCLEOTIDE SEQUENCE [LARGE SCALE GENOMIC DNA]</scope>
    <source>
        <strain evidence="9 10">T6085</strain>
    </source>
</reference>
<dbReference type="GO" id="GO:0005886">
    <property type="term" value="C:plasma membrane"/>
    <property type="evidence" value="ECO:0007669"/>
    <property type="project" value="TreeGrafter"/>
</dbReference>
<dbReference type="SUPFAM" id="SSF103473">
    <property type="entry name" value="MFS general substrate transporter"/>
    <property type="match status" value="1"/>
</dbReference>
<dbReference type="PANTHER" id="PTHR23501">
    <property type="entry name" value="MAJOR FACILITATOR SUPERFAMILY"/>
    <property type="match status" value="1"/>
</dbReference>
<evidence type="ECO:0000256" key="4">
    <source>
        <dbReference type="ARBA" id="ARBA00022989"/>
    </source>
</evidence>
<dbReference type="InterPro" id="IPR011701">
    <property type="entry name" value="MFS"/>
</dbReference>
<evidence type="ECO:0000256" key="3">
    <source>
        <dbReference type="ARBA" id="ARBA00022692"/>
    </source>
</evidence>
<evidence type="ECO:0000259" key="8">
    <source>
        <dbReference type="PROSITE" id="PS50850"/>
    </source>
</evidence>
<dbReference type="Pfam" id="PF07690">
    <property type="entry name" value="MFS_1"/>
    <property type="match status" value="1"/>
</dbReference>
<feature type="domain" description="Major facilitator superfamily (MFS) profile" evidence="8">
    <location>
        <begin position="68"/>
        <end position="571"/>
    </location>
</feature>
<evidence type="ECO:0000256" key="7">
    <source>
        <dbReference type="SAM" id="Phobius"/>
    </source>
</evidence>
<feature type="transmembrane region" description="Helical" evidence="7">
    <location>
        <begin position="135"/>
        <end position="155"/>
    </location>
</feature>
<feature type="transmembrane region" description="Helical" evidence="7">
    <location>
        <begin position="291"/>
        <end position="313"/>
    </location>
</feature>
<feature type="transmembrane region" description="Helical" evidence="7">
    <location>
        <begin position="197"/>
        <end position="218"/>
    </location>
</feature>
<comment type="caution">
    <text evidence="9">The sequence shown here is derived from an EMBL/GenBank/DDBJ whole genome shotgun (WGS) entry which is preliminary data.</text>
</comment>
<proteinExistence type="predicted"/>
<dbReference type="GeneID" id="29987802"/>